<dbReference type="SUPFAM" id="SSF52768">
    <property type="entry name" value="Arginase/deacetylase"/>
    <property type="match status" value="1"/>
</dbReference>
<dbReference type="InterPro" id="IPR023696">
    <property type="entry name" value="Ureohydrolase_dom_sf"/>
</dbReference>
<feature type="binding site" evidence="4">
    <location>
        <position position="243"/>
    </location>
    <ligand>
        <name>Mn(2+)</name>
        <dbReference type="ChEBI" id="CHEBI:29035"/>
        <label>1</label>
    </ligand>
</feature>
<dbReference type="Gene3D" id="3.40.800.10">
    <property type="entry name" value="Ureohydrolase domain"/>
    <property type="match status" value="1"/>
</dbReference>
<dbReference type="PIRSF" id="PIRSF036979">
    <property type="entry name" value="Arginase"/>
    <property type="match status" value="1"/>
</dbReference>
<name>A0A420WLZ1_9PROT</name>
<keyword evidence="4" id="KW-0464">Manganese</keyword>
<comment type="cofactor">
    <cofactor evidence="4">
        <name>Mn(2+)</name>
        <dbReference type="ChEBI" id="CHEBI:29035"/>
    </cofactor>
    <text evidence="4">Binds 2 manganese ions per subunit.</text>
</comment>
<dbReference type="InterPro" id="IPR005925">
    <property type="entry name" value="Agmatinase-rel"/>
</dbReference>
<organism evidence="5 6">
    <name type="scientific">Litorimonas taeanensis</name>
    <dbReference type="NCBI Taxonomy" id="568099"/>
    <lineage>
        <taxon>Bacteria</taxon>
        <taxon>Pseudomonadati</taxon>
        <taxon>Pseudomonadota</taxon>
        <taxon>Alphaproteobacteria</taxon>
        <taxon>Maricaulales</taxon>
        <taxon>Robiginitomaculaceae</taxon>
    </lineage>
</organism>
<dbReference type="CDD" id="cd11593">
    <property type="entry name" value="Agmatinase-like_2"/>
    <property type="match status" value="1"/>
</dbReference>
<feature type="binding site" evidence="4">
    <location>
        <position position="163"/>
    </location>
    <ligand>
        <name>Mn(2+)</name>
        <dbReference type="ChEBI" id="CHEBI:29035"/>
        <label>1</label>
    </ligand>
</feature>
<evidence type="ECO:0000256" key="2">
    <source>
        <dbReference type="ARBA" id="ARBA00022723"/>
    </source>
</evidence>
<dbReference type="GO" id="GO:0008783">
    <property type="term" value="F:agmatinase activity"/>
    <property type="evidence" value="ECO:0007669"/>
    <property type="project" value="TreeGrafter"/>
</dbReference>
<feature type="binding site" evidence="4">
    <location>
        <position position="161"/>
    </location>
    <ligand>
        <name>Mn(2+)</name>
        <dbReference type="ChEBI" id="CHEBI:29035"/>
        <label>1</label>
    </ligand>
</feature>
<sequence length="317" mass="34814">MNDLMKTVTKLQNITPAKKAPFPLLKAKDGFLSLEGEHVVTYEEAGAVIIPFGLEASVSYGGGTENGPSAMIAASHEVELFDEDLWCEPIERYGLVTAQEPVIDTSDIETALKTLEAMTTTVLKDGKFPMVFGGEHSITPGAIRPFLKQFDDLIILHFDAHADLRDGYEGEHYSHAAAIRRVLDHPTVPIVSCGIRNISKEEIPFYEANKHRISIYWGKDRATWNVGDIVAPFKGRPIYLTFDLDGFDSSLMPSTGTPEPGGLFWEDAMSIIKAASEIGTIVGADINELAPIENFHGPDFLASKLAYKILNYALGRE</sequence>
<dbReference type="PANTHER" id="PTHR11358">
    <property type="entry name" value="ARGINASE/AGMATINASE"/>
    <property type="match status" value="1"/>
</dbReference>
<protein>
    <submittedName>
        <fullName evidence="5">Agmatinase</fullName>
    </submittedName>
</protein>
<feature type="binding site" evidence="4">
    <location>
        <position position="245"/>
    </location>
    <ligand>
        <name>Mn(2+)</name>
        <dbReference type="ChEBI" id="CHEBI:29035"/>
        <label>1</label>
    </ligand>
</feature>
<feature type="binding site" evidence="4">
    <location>
        <position position="159"/>
    </location>
    <ligand>
        <name>Mn(2+)</name>
        <dbReference type="ChEBI" id="CHEBI:29035"/>
        <label>1</label>
    </ligand>
</feature>
<dbReference type="PANTHER" id="PTHR11358:SF26">
    <property type="entry name" value="GUANIDINO ACID HYDROLASE, MITOCHONDRIAL"/>
    <property type="match status" value="1"/>
</dbReference>
<dbReference type="EMBL" id="RBII01000001">
    <property type="protein sequence ID" value="RKQ72000.1"/>
    <property type="molecule type" value="Genomic_DNA"/>
</dbReference>
<evidence type="ECO:0000313" key="6">
    <source>
        <dbReference type="Proteomes" id="UP000282211"/>
    </source>
</evidence>
<dbReference type="Pfam" id="PF00491">
    <property type="entry name" value="Arginase"/>
    <property type="match status" value="1"/>
</dbReference>
<dbReference type="InterPro" id="IPR006035">
    <property type="entry name" value="Ureohydrolase"/>
</dbReference>
<accession>A0A420WLZ1</accession>
<dbReference type="AlphaFoldDB" id="A0A420WLZ1"/>
<gene>
    <name evidence="5" type="ORF">DES40_1336</name>
</gene>
<reference evidence="5 6" key="1">
    <citation type="submission" date="2018-10" db="EMBL/GenBank/DDBJ databases">
        <title>Genomic Encyclopedia of Type Strains, Phase IV (KMG-IV): sequencing the most valuable type-strain genomes for metagenomic binning, comparative biology and taxonomic classification.</title>
        <authorList>
            <person name="Goeker M."/>
        </authorList>
    </citation>
    <scope>NUCLEOTIDE SEQUENCE [LARGE SCALE GENOMIC DNA]</scope>
    <source>
        <strain evidence="5 6">DSM 22008</strain>
    </source>
</reference>
<dbReference type="NCBIfam" id="TIGR01230">
    <property type="entry name" value="agmatinase"/>
    <property type="match status" value="1"/>
</dbReference>
<feature type="binding site" evidence="4">
    <location>
        <position position="136"/>
    </location>
    <ligand>
        <name>Mn(2+)</name>
        <dbReference type="ChEBI" id="CHEBI:29035"/>
        <label>1</label>
    </ligand>
</feature>
<comment type="similarity">
    <text evidence="1">Belongs to the arginase family. Agmatinase subfamily.</text>
</comment>
<dbReference type="GO" id="GO:0033389">
    <property type="term" value="P:putrescine biosynthetic process from arginine, via agmatine"/>
    <property type="evidence" value="ECO:0007669"/>
    <property type="project" value="TreeGrafter"/>
</dbReference>
<keyword evidence="6" id="KW-1185">Reference proteome</keyword>
<evidence type="ECO:0000256" key="1">
    <source>
        <dbReference type="ARBA" id="ARBA00009227"/>
    </source>
</evidence>
<proteinExistence type="inferred from homology"/>
<evidence type="ECO:0000256" key="3">
    <source>
        <dbReference type="ARBA" id="ARBA00022801"/>
    </source>
</evidence>
<keyword evidence="2 4" id="KW-0479">Metal-binding</keyword>
<dbReference type="PROSITE" id="PS51409">
    <property type="entry name" value="ARGINASE_2"/>
    <property type="match status" value="1"/>
</dbReference>
<dbReference type="FunCoup" id="A0A420WLZ1">
    <property type="interactions" value="423"/>
</dbReference>
<dbReference type="InParanoid" id="A0A420WLZ1"/>
<dbReference type="Proteomes" id="UP000282211">
    <property type="component" value="Unassembled WGS sequence"/>
</dbReference>
<keyword evidence="3" id="KW-0378">Hydrolase</keyword>
<dbReference type="GO" id="GO:0046872">
    <property type="term" value="F:metal ion binding"/>
    <property type="evidence" value="ECO:0007669"/>
    <property type="project" value="UniProtKB-KW"/>
</dbReference>
<evidence type="ECO:0000313" key="5">
    <source>
        <dbReference type="EMBL" id="RKQ72000.1"/>
    </source>
</evidence>
<evidence type="ECO:0000256" key="4">
    <source>
        <dbReference type="PIRSR" id="PIRSR036979-1"/>
    </source>
</evidence>
<comment type="caution">
    <text evidence="5">The sequence shown here is derived from an EMBL/GenBank/DDBJ whole genome shotgun (WGS) entry which is preliminary data.</text>
</comment>